<protein>
    <submittedName>
        <fullName evidence="3">Uncharacterized protein</fullName>
    </submittedName>
</protein>
<name>A0A3N0YUL5_ANAGA</name>
<proteinExistence type="predicted"/>
<dbReference type="EMBL" id="RJVU01024883">
    <property type="protein sequence ID" value="ROL49894.1"/>
    <property type="molecule type" value="Genomic_DNA"/>
</dbReference>
<dbReference type="AlphaFoldDB" id="A0A3N0YUL5"/>
<feature type="region of interest" description="Disordered" evidence="2">
    <location>
        <begin position="23"/>
        <end position="46"/>
    </location>
</feature>
<reference evidence="3 4" key="1">
    <citation type="submission" date="2018-10" db="EMBL/GenBank/DDBJ databases">
        <title>Genome assembly for a Yunnan-Guizhou Plateau 3E fish, Anabarilius grahami (Regan), and its evolutionary and genetic applications.</title>
        <authorList>
            <person name="Jiang W."/>
        </authorList>
    </citation>
    <scope>NUCLEOTIDE SEQUENCE [LARGE SCALE GENOMIC DNA]</scope>
    <source>
        <strain evidence="3">AG-KIZ</strain>
        <tissue evidence="3">Muscle</tissue>
    </source>
</reference>
<keyword evidence="4" id="KW-1185">Reference proteome</keyword>
<evidence type="ECO:0000313" key="3">
    <source>
        <dbReference type="EMBL" id="ROL49894.1"/>
    </source>
</evidence>
<gene>
    <name evidence="3" type="ORF">DPX16_23891</name>
</gene>
<comment type="caution">
    <text evidence="3">The sequence shown here is derived from an EMBL/GenBank/DDBJ whole genome shotgun (WGS) entry which is preliminary data.</text>
</comment>
<organism evidence="3 4">
    <name type="scientific">Anabarilius grahami</name>
    <name type="common">Kanglang fish</name>
    <name type="synonym">Barilius grahami</name>
    <dbReference type="NCBI Taxonomy" id="495550"/>
    <lineage>
        <taxon>Eukaryota</taxon>
        <taxon>Metazoa</taxon>
        <taxon>Chordata</taxon>
        <taxon>Craniata</taxon>
        <taxon>Vertebrata</taxon>
        <taxon>Euteleostomi</taxon>
        <taxon>Actinopterygii</taxon>
        <taxon>Neopterygii</taxon>
        <taxon>Teleostei</taxon>
        <taxon>Ostariophysi</taxon>
        <taxon>Cypriniformes</taxon>
        <taxon>Xenocyprididae</taxon>
        <taxon>Xenocypridinae</taxon>
        <taxon>Xenocypridinae incertae sedis</taxon>
        <taxon>Anabarilius</taxon>
    </lineage>
</organism>
<evidence type="ECO:0000256" key="1">
    <source>
        <dbReference type="SAM" id="Coils"/>
    </source>
</evidence>
<sequence length="181" mass="21203">MADRKDWLGVVRNTLLTRAADHLQHQSQKQLDKDGREVKADDSNQRYDHDDLTEVNFFLAHNLTGLKQEVNTLQLQITETHKELMHAKSHIDQLEMEAQDRHKDPDRIEAQKKIHKTSKVLTTAQQREQLEKAAREDLMLSLTAQMADRKDWLGVVRNTLLTTYNTYNTRAKSNWTKMEEK</sequence>
<accession>A0A3N0YUL5</accession>
<dbReference type="Proteomes" id="UP000281406">
    <property type="component" value="Unassembled WGS sequence"/>
</dbReference>
<keyword evidence="1" id="KW-0175">Coiled coil</keyword>
<feature type="coiled-coil region" evidence="1">
    <location>
        <begin position="63"/>
        <end position="97"/>
    </location>
</feature>
<evidence type="ECO:0000256" key="2">
    <source>
        <dbReference type="SAM" id="MobiDB-lite"/>
    </source>
</evidence>
<evidence type="ECO:0000313" key="4">
    <source>
        <dbReference type="Proteomes" id="UP000281406"/>
    </source>
</evidence>